<dbReference type="GO" id="GO:0003677">
    <property type="term" value="F:DNA binding"/>
    <property type="evidence" value="ECO:0007669"/>
    <property type="project" value="UniProtKB-KW"/>
</dbReference>
<dbReference type="CDD" id="cd00093">
    <property type="entry name" value="HTH_XRE"/>
    <property type="match status" value="1"/>
</dbReference>
<dbReference type="EMBL" id="PISD01000024">
    <property type="protein sequence ID" value="PKG28798.1"/>
    <property type="molecule type" value="Genomic_DNA"/>
</dbReference>
<gene>
    <name evidence="4" type="ORF">CWS20_11845</name>
</gene>
<dbReference type="Gene3D" id="1.10.260.40">
    <property type="entry name" value="lambda repressor-like DNA-binding domains"/>
    <property type="match status" value="1"/>
</dbReference>
<accession>A0A2N0ZH21</accession>
<feature type="region of interest" description="Disordered" evidence="2">
    <location>
        <begin position="1"/>
        <end position="20"/>
    </location>
</feature>
<dbReference type="AlphaFoldDB" id="A0A2N0ZH21"/>
<evidence type="ECO:0000313" key="4">
    <source>
        <dbReference type="EMBL" id="PKG28798.1"/>
    </source>
</evidence>
<proteinExistence type="predicted"/>
<dbReference type="RefSeq" id="WP_066194148.1">
    <property type="nucleotide sequence ID" value="NZ_PISD01000024.1"/>
</dbReference>
<dbReference type="SMART" id="SM00530">
    <property type="entry name" value="HTH_XRE"/>
    <property type="match status" value="1"/>
</dbReference>
<protein>
    <submittedName>
        <fullName evidence="4">XRE family transcriptional regulator</fullName>
    </submittedName>
</protein>
<dbReference type="PANTHER" id="PTHR46558">
    <property type="entry name" value="TRACRIPTIONAL REGULATORY PROTEIN-RELATED-RELATED"/>
    <property type="match status" value="1"/>
</dbReference>
<sequence length="125" mass="14675">MLGERLKKLRGKRTQEDISSSLGLSRARYSHYENDRVEPDTETLNKMADFYNVTIDYLLGRTDHPEPIDIDDEEISLAFYMSKIANEFPDINLMFKDMESLTAEDMKEVYEYIKFKMSQKGDKDV</sequence>
<dbReference type="PROSITE" id="PS50943">
    <property type="entry name" value="HTH_CROC1"/>
    <property type="match status" value="1"/>
</dbReference>
<dbReference type="Pfam" id="PF12844">
    <property type="entry name" value="HTH_19"/>
    <property type="match status" value="1"/>
</dbReference>
<comment type="caution">
    <text evidence="4">The sequence shown here is derived from an EMBL/GenBank/DDBJ whole genome shotgun (WGS) entry which is preliminary data.</text>
</comment>
<evidence type="ECO:0000259" key="3">
    <source>
        <dbReference type="PROSITE" id="PS50943"/>
    </source>
</evidence>
<dbReference type="Proteomes" id="UP000233343">
    <property type="component" value="Unassembled WGS sequence"/>
</dbReference>
<evidence type="ECO:0000313" key="5">
    <source>
        <dbReference type="Proteomes" id="UP000233343"/>
    </source>
</evidence>
<reference evidence="4 5" key="1">
    <citation type="journal article" date="2010" name="Int. J. Syst. Evol. Microbiol.">
        <title>Bacillus horneckiae sp. nov., isolated from a spacecraft-assembly clean room.</title>
        <authorList>
            <person name="Vaishampayan P."/>
            <person name="Probst A."/>
            <person name="Krishnamurthi S."/>
            <person name="Ghosh S."/>
            <person name="Osman S."/>
            <person name="McDowall A."/>
            <person name="Ruckmani A."/>
            <person name="Mayilraj S."/>
            <person name="Venkateswaran K."/>
        </authorList>
    </citation>
    <scope>NUCLEOTIDE SEQUENCE [LARGE SCALE GENOMIC DNA]</scope>
    <source>
        <strain evidence="5">1PO1SC</strain>
    </source>
</reference>
<dbReference type="SUPFAM" id="SSF47413">
    <property type="entry name" value="lambda repressor-like DNA-binding domains"/>
    <property type="match status" value="1"/>
</dbReference>
<dbReference type="InterPro" id="IPR001387">
    <property type="entry name" value="Cro/C1-type_HTH"/>
</dbReference>
<evidence type="ECO:0000256" key="2">
    <source>
        <dbReference type="SAM" id="MobiDB-lite"/>
    </source>
</evidence>
<keyword evidence="5" id="KW-1185">Reference proteome</keyword>
<dbReference type="PANTHER" id="PTHR46558:SF11">
    <property type="entry name" value="HTH-TYPE TRANSCRIPTIONAL REGULATOR XRE"/>
    <property type="match status" value="1"/>
</dbReference>
<feature type="domain" description="HTH cro/C1-type" evidence="3">
    <location>
        <begin position="6"/>
        <end position="58"/>
    </location>
</feature>
<evidence type="ECO:0000256" key="1">
    <source>
        <dbReference type="ARBA" id="ARBA00023125"/>
    </source>
</evidence>
<dbReference type="InterPro" id="IPR010982">
    <property type="entry name" value="Lambda_DNA-bd_dom_sf"/>
</dbReference>
<organism evidence="4 5">
    <name type="scientific">Cytobacillus horneckiae</name>
    <dbReference type="NCBI Taxonomy" id="549687"/>
    <lineage>
        <taxon>Bacteria</taxon>
        <taxon>Bacillati</taxon>
        <taxon>Bacillota</taxon>
        <taxon>Bacilli</taxon>
        <taxon>Bacillales</taxon>
        <taxon>Bacillaceae</taxon>
        <taxon>Cytobacillus</taxon>
    </lineage>
</organism>
<name>A0A2N0ZH21_9BACI</name>
<keyword evidence="1" id="KW-0238">DNA-binding</keyword>